<keyword evidence="2" id="KW-1185">Reference proteome</keyword>
<dbReference type="AlphaFoldDB" id="A0AAP0LEA9"/>
<evidence type="ECO:0000313" key="1">
    <source>
        <dbReference type="EMBL" id="KAK9169396.1"/>
    </source>
</evidence>
<comment type="caution">
    <text evidence="1">The sequence shown here is derived from an EMBL/GenBank/DDBJ whole genome shotgun (WGS) entry which is preliminary data.</text>
</comment>
<reference evidence="1 2" key="1">
    <citation type="submission" date="2024-01" db="EMBL/GenBank/DDBJ databases">
        <title>Genome assemblies of Stephania.</title>
        <authorList>
            <person name="Yang L."/>
        </authorList>
    </citation>
    <scope>NUCLEOTIDE SEQUENCE [LARGE SCALE GENOMIC DNA]</scope>
    <source>
        <strain evidence="1">YNDBR</strain>
        <tissue evidence="1">Leaf</tissue>
    </source>
</reference>
<gene>
    <name evidence="1" type="ORF">Syun_001536</name>
</gene>
<proteinExistence type="predicted"/>
<name>A0AAP0LEA9_9MAGN</name>
<protein>
    <submittedName>
        <fullName evidence="1">Uncharacterized protein</fullName>
    </submittedName>
</protein>
<evidence type="ECO:0000313" key="2">
    <source>
        <dbReference type="Proteomes" id="UP001420932"/>
    </source>
</evidence>
<dbReference type="Proteomes" id="UP001420932">
    <property type="component" value="Unassembled WGS sequence"/>
</dbReference>
<accession>A0AAP0LEA9</accession>
<dbReference type="EMBL" id="JBBNAF010000001">
    <property type="protein sequence ID" value="KAK9169396.1"/>
    <property type="molecule type" value="Genomic_DNA"/>
</dbReference>
<sequence>MAPDLASWRLPYRLEANTVLTLCQLPISSAQKPTWCLNARIREELAMAPIEQIL</sequence>
<organism evidence="1 2">
    <name type="scientific">Stephania yunnanensis</name>
    <dbReference type="NCBI Taxonomy" id="152371"/>
    <lineage>
        <taxon>Eukaryota</taxon>
        <taxon>Viridiplantae</taxon>
        <taxon>Streptophyta</taxon>
        <taxon>Embryophyta</taxon>
        <taxon>Tracheophyta</taxon>
        <taxon>Spermatophyta</taxon>
        <taxon>Magnoliopsida</taxon>
        <taxon>Ranunculales</taxon>
        <taxon>Menispermaceae</taxon>
        <taxon>Menispermoideae</taxon>
        <taxon>Cissampelideae</taxon>
        <taxon>Stephania</taxon>
    </lineage>
</organism>